<evidence type="ECO:0000313" key="2">
    <source>
        <dbReference type="EMBL" id="CAG8675016.1"/>
    </source>
</evidence>
<dbReference type="OrthoDB" id="2439705at2759"/>
<organism evidence="2 3">
    <name type="scientific">Paraglomus brasilianum</name>
    <dbReference type="NCBI Taxonomy" id="144538"/>
    <lineage>
        <taxon>Eukaryota</taxon>
        <taxon>Fungi</taxon>
        <taxon>Fungi incertae sedis</taxon>
        <taxon>Mucoromycota</taxon>
        <taxon>Glomeromycotina</taxon>
        <taxon>Glomeromycetes</taxon>
        <taxon>Paraglomerales</taxon>
        <taxon>Paraglomeraceae</taxon>
        <taxon>Paraglomus</taxon>
    </lineage>
</organism>
<feature type="compositionally biased region" description="Polar residues" evidence="1">
    <location>
        <begin position="180"/>
        <end position="191"/>
    </location>
</feature>
<name>A0A9N9EEB7_9GLOM</name>
<dbReference type="EMBL" id="CAJVPI010005664">
    <property type="protein sequence ID" value="CAG8675016.1"/>
    <property type="molecule type" value="Genomic_DNA"/>
</dbReference>
<keyword evidence="3" id="KW-1185">Reference proteome</keyword>
<gene>
    <name evidence="2" type="ORF">PBRASI_LOCUS11499</name>
</gene>
<protein>
    <submittedName>
        <fullName evidence="2">2667_t:CDS:1</fullName>
    </submittedName>
</protein>
<feature type="non-terminal residue" evidence="2">
    <location>
        <position position="191"/>
    </location>
</feature>
<accession>A0A9N9EEB7</accession>
<dbReference type="AlphaFoldDB" id="A0A9N9EEB7"/>
<feature type="region of interest" description="Disordered" evidence="1">
    <location>
        <begin position="158"/>
        <end position="191"/>
    </location>
</feature>
<dbReference type="Proteomes" id="UP000789739">
    <property type="component" value="Unassembled WGS sequence"/>
</dbReference>
<reference evidence="2" key="1">
    <citation type="submission" date="2021-06" db="EMBL/GenBank/DDBJ databases">
        <authorList>
            <person name="Kallberg Y."/>
            <person name="Tangrot J."/>
            <person name="Rosling A."/>
        </authorList>
    </citation>
    <scope>NUCLEOTIDE SEQUENCE</scope>
    <source>
        <strain evidence="2">BR232B</strain>
    </source>
</reference>
<evidence type="ECO:0000313" key="3">
    <source>
        <dbReference type="Proteomes" id="UP000789739"/>
    </source>
</evidence>
<evidence type="ECO:0000256" key="1">
    <source>
        <dbReference type="SAM" id="MobiDB-lite"/>
    </source>
</evidence>
<feature type="non-terminal residue" evidence="2">
    <location>
        <position position="1"/>
    </location>
</feature>
<comment type="caution">
    <text evidence="2">The sequence shown here is derived from an EMBL/GenBank/DDBJ whole genome shotgun (WGS) entry which is preliminary data.</text>
</comment>
<proteinExistence type="predicted"/>
<sequence>CETIAQGFSKLEELKVVEKELQKCTSEQEFNATKSRLARQAEEIERGLQVRTESKLRPLRSELNRLKGNINNQQYKYYEEIKLLKLEQKQIENRMKENKRKTQSEKDPDKKALLLQMIEDDGKLLEDNLKKQKAIPASNLNFDPDKYVSDLIEGMKEAIEKGGRGSGSGSGRKEDKKENPLQNQQQLIIFG</sequence>